<dbReference type="EMBL" id="FQYO01000006">
    <property type="protein sequence ID" value="SHJ22369.1"/>
    <property type="molecule type" value="Genomic_DNA"/>
</dbReference>
<name>A0A1M6HJS1_9RHOB</name>
<evidence type="ECO:0000256" key="1">
    <source>
        <dbReference type="SAM" id="SignalP"/>
    </source>
</evidence>
<keyword evidence="4" id="KW-1185">Reference proteome</keyword>
<accession>A0A1M6HJS1</accession>
<dbReference type="STRING" id="1447782.SAMN05444417_3262"/>
<dbReference type="Pfam" id="PF09832">
    <property type="entry name" value="DUF2059"/>
    <property type="match status" value="1"/>
</dbReference>
<sequence length="291" mass="30591">MSFRRLALGLALPAALLSSAALVGGAALAQVTPPAATETARAEADRLFDALGLPRMLGIMREEGLDYGRDLAGQMLGSVPADFVEGLEAIYDPATIEEAGRAAMAQALEGQDLSGMIAFFESETGTAFVDLELQAREAMLDPDVDAAAREAAAAAVASGTDRAAQLERFIAINDLVETNVTSAMNSNLAFYRGLGAGGGLPGELGEDQILADVWAQEPEIRRSTTEWLYAFLGLAYQPATDQEVEAYIDFSGTEAGQVLNRAMFVAFDDVLSGVSSDLGRLVAAYLGSQEL</sequence>
<protein>
    <recommendedName>
        <fullName evidence="2">DUF2059 domain-containing protein</fullName>
    </recommendedName>
</protein>
<proteinExistence type="predicted"/>
<feature type="chain" id="PRO_5012093321" description="DUF2059 domain-containing protein" evidence="1">
    <location>
        <begin position="30"/>
        <end position="291"/>
    </location>
</feature>
<evidence type="ECO:0000259" key="2">
    <source>
        <dbReference type="Pfam" id="PF09832"/>
    </source>
</evidence>
<dbReference type="AlphaFoldDB" id="A0A1M6HJS1"/>
<feature type="signal peptide" evidence="1">
    <location>
        <begin position="1"/>
        <end position="29"/>
    </location>
</feature>
<dbReference type="RefSeq" id="WP_170865661.1">
    <property type="nucleotide sequence ID" value="NZ_FQYO01000006.1"/>
</dbReference>
<dbReference type="InterPro" id="IPR018637">
    <property type="entry name" value="DUF2059"/>
</dbReference>
<dbReference type="Proteomes" id="UP000184292">
    <property type="component" value="Unassembled WGS sequence"/>
</dbReference>
<evidence type="ECO:0000313" key="4">
    <source>
        <dbReference type="Proteomes" id="UP000184292"/>
    </source>
</evidence>
<reference evidence="3 4" key="1">
    <citation type="submission" date="2016-11" db="EMBL/GenBank/DDBJ databases">
        <authorList>
            <person name="Jaros S."/>
            <person name="Januszkiewicz K."/>
            <person name="Wedrychowicz H."/>
        </authorList>
    </citation>
    <scope>NUCLEOTIDE SEQUENCE [LARGE SCALE GENOMIC DNA]</scope>
    <source>
        <strain evidence="3 4">DSM 100565</strain>
    </source>
</reference>
<organism evidence="3 4">
    <name type="scientific">Wenxinia saemankumensis</name>
    <dbReference type="NCBI Taxonomy" id="1447782"/>
    <lineage>
        <taxon>Bacteria</taxon>
        <taxon>Pseudomonadati</taxon>
        <taxon>Pseudomonadota</taxon>
        <taxon>Alphaproteobacteria</taxon>
        <taxon>Rhodobacterales</taxon>
        <taxon>Roseobacteraceae</taxon>
        <taxon>Wenxinia</taxon>
    </lineage>
</organism>
<evidence type="ECO:0000313" key="3">
    <source>
        <dbReference type="EMBL" id="SHJ22369.1"/>
    </source>
</evidence>
<feature type="domain" description="DUF2059" evidence="2">
    <location>
        <begin position="105"/>
        <end position="152"/>
    </location>
</feature>
<keyword evidence="1" id="KW-0732">Signal</keyword>
<gene>
    <name evidence="3" type="ORF">SAMN05444417_3262</name>
</gene>